<dbReference type="GO" id="GO:0007165">
    <property type="term" value="P:signal transduction"/>
    <property type="evidence" value="ECO:0007669"/>
    <property type="project" value="InterPro"/>
</dbReference>
<sequence length="540" mass="58702">MRSSTSLRTRLALLIALLIASMSWIFGAFISKDFSARLRDSAGFELAELAYQMGDRLDRDMAGRAEVMEVMAELGVMRQPEAREQQARIIDQLQISMGELAWLGLLGSDGTVQVASQRILEGANIAQRPVYQQGKDGMFIGDVHEAVLLASLLPNPSGETMKFVDISLPIESDEGELLGVLAAHLSWAWAEEVSRSLLNPAQQRRNVEFFVLSAEGTVLLGPKGWVGESLAPLLQDKIGGRGANRRVVEWAGPQPGAFLTGIASADGHADYPGLGWTIVARQPLEVADEPARELQRDIVIAGSALAVIFAFVGWLASSHLTRPLQQIARAADKLADGKPAEIPVIRGVRELEILSSSIRHLVEALGRQENRLGEMSELAMTDRLTGLANRSGFEHYLRKHDQNSPMALLFLDLDGFKQVNDQLGHAAGDELLKLVAERLRSKVREGDLLVRLGGDEFVMVLNIRPEELEITARQIAARTLSALGTPMLIAGEETKVGCSIGGAFWPADGQTTEEVLAKADRALYKAKGSGKHQAVFTTDV</sequence>
<gene>
    <name evidence="3" type="ORF">DT594_07340</name>
</gene>
<dbReference type="Gene3D" id="3.30.70.270">
    <property type="match status" value="1"/>
</dbReference>
<dbReference type="Proteomes" id="UP000463138">
    <property type="component" value="Unassembled WGS sequence"/>
</dbReference>
<accession>A0A7V7KXF7</accession>
<dbReference type="InterPro" id="IPR043128">
    <property type="entry name" value="Rev_trsase/Diguanyl_cyclase"/>
</dbReference>
<dbReference type="Pfam" id="PF00672">
    <property type="entry name" value="HAMP"/>
    <property type="match status" value="1"/>
</dbReference>
<dbReference type="PROSITE" id="PS50885">
    <property type="entry name" value="HAMP"/>
    <property type="match status" value="1"/>
</dbReference>
<dbReference type="EMBL" id="QOVF01000002">
    <property type="protein sequence ID" value="KAA0694699.1"/>
    <property type="molecule type" value="Genomic_DNA"/>
</dbReference>
<dbReference type="InterPro" id="IPR029787">
    <property type="entry name" value="Nucleotide_cyclase"/>
</dbReference>
<dbReference type="Gene3D" id="6.10.340.10">
    <property type="match status" value="1"/>
</dbReference>
<comment type="caution">
    <text evidence="3">The sequence shown here is derived from an EMBL/GenBank/DDBJ whole genome shotgun (WGS) entry which is preliminary data.</text>
</comment>
<proteinExistence type="predicted"/>
<evidence type="ECO:0000259" key="2">
    <source>
        <dbReference type="PROSITE" id="PS50887"/>
    </source>
</evidence>
<feature type="domain" description="GGDEF" evidence="2">
    <location>
        <begin position="404"/>
        <end position="539"/>
    </location>
</feature>
<dbReference type="Gene3D" id="3.30.450.20">
    <property type="entry name" value="PAS domain"/>
    <property type="match status" value="1"/>
</dbReference>
<dbReference type="SUPFAM" id="SSF55073">
    <property type="entry name" value="Nucleotide cyclase"/>
    <property type="match status" value="1"/>
</dbReference>
<dbReference type="Pfam" id="PF00990">
    <property type="entry name" value="GGDEF"/>
    <property type="match status" value="1"/>
</dbReference>
<organism evidence="3 4">
    <name type="scientific">Halopseudomonas laoshanensis</name>
    <dbReference type="NCBI Taxonomy" id="2268758"/>
    <lineage>
        <taxon>Bacteria</taxon>
        <taxon>Pseudomonadati</taxon>
        <taxon>Pseudomonadota</taxon>
        <taxon>Gammaproteobacteria</taxon>
        <taxon>Pseudomonadales</taxon>
        <taxon>Pseudomonadaceae</taxon>
        <taxon>Halopseudomonas</taxon>
    </lineage>
</organism>
<keyword evidence="4" id="KW-1185">Reference proteome</keyword>
<reference evidence="3 4" key="1">
    <citation type="submission" date="2018-07" db="EMBL/GenBank/DDBJ databases">
        <title>Pseudomonas laoshanensis sp. nov., isolated from soil.</title>
        <authorList>
            <person name="Sun J."/>
            <person name="Yu L."/>
            <person name="Wang M."/>
            <person name="Zhang C."/>
        </authorList>
    </citation>
    <scope>NUCLEOTIDE SEQUENCE [LARGE SCALE GENOMIC DNA]</scope>
    <source>
        <strain evidence="3 4">Y22</strain>
    </source>
</reference>
<feature type="domain" description="HAMP" evidence="1">
    <location>
        <begin position="318"/>
        <end position="370"/>
    </location>
</feature>
<dbReference type="NCBIfam" id="TIGR00254">
    <property type="entry name" value="GGDEF"/>
    <property type="match status" value="1"/>
</dbReference>
<dbReference type="SMART" id="SM00304">
    <property type="entry name" value="HAMP"/>
    <property type="match status" value="1"/>
</dbReference>
<evidence type="ECO:0000313" key="4">
    <source>
        <dbReference type="Proteomes" id="UP000463138"/>
    </source>
</evidence>
<dbReference type="InterPro" id="IPR003660">
    <property type="entry name" value="HAMP_dom"/>
</dbReference>
<dbReference type="GO" id="GO:0016020">
    <property type="term" value="C:membrane"/>
    <property type="evidence" value="ECO:0007669"/>
    <property type="project" value="InterPro"/>
</dbReference>
<dbReference type="PANTHER" id="PTHR46663">
    <property type="entry name" value="DIGUANYLATE CYCLASE DGCT-RELATED"/>
    <property type="match status" value="1"/>
</dbReference>
<dbReference type="PROSITE" id="PS50887">
    <property type="entry name" value="GGDEF"/>
    <property type="match status" value="1"/>
</dbReference>
<dbReference type="OrthoDB" id="9812260at2"/>
<name>A0A7V7KXF7_9GAMM</name>
<dbReference type="InterPro" id="IPR000160">
    <property type="entry name" value="GGDEF_dom"/>
</dbReference>
<dbReference type="SMART" id="SM00267">
    <property type="entry name" value="GGDEF"/>
    <property type="match status" value="1"/>
</dbReference>
<evidence type="ECO:0000259" key="1">
    <source>
        <dbReference type="PROSITE" id="PS50885"/>
    </source>
</evidence>
<protein>
    <submittedName>
        <fullName evidence="3">Diguanylate cyclase</fullName>
    </submittedName>
</protein>
<dbReference type="CDD" id="cd06225">
    <property type="entry name" value="HAMP"/>
    <property type="match status" value="1"/>
</dbReference>
<dbReference type="RefSeq" id="WP_149332097.1">
    <property type="nucleotide sequence ID" value="NZ_QOVF01000002.1"/>
</dbReference>
<dbReference type="AlphaFoldDB" id="A0A7V7KXF7"/>
<dbReference type="CDD" id="cd01949">
    <property type="entry name" value="GGDEF"/>
    <property type="match status" value="1"/>
</dbReference>
<evidence type="ECO:0000313" key="3">
    <source>
        <dbReference type="EMBL" id="KAA0694699.1"/>
    </source>
</evidence>
<dbReference type="InterPro" id="IPR052163">
    <property type="entry name" value="DGC-Regulatory_Protein"/>
</dbReference>
<dbReference type="PANTHER" id="PTHR46663:SF2">
    <property type="entry name" value="GGDEF DOMAIN-CONTAINING PROTEIN"/>
    <property type="match status" value="1"/>
</dbReference>